<evidence type="ECO:0000313" key="2">
    <source>
        <dbReference type="EMBL" id="MBE6060304.1"/>
    </source>
</evidence>
<dbReference type="EMBL" id="SVCM01000101">
    <property type="protein sequence ID" value="MBE6060304.1"/>
    <property type="molecule type" value="Genomic_DNA"/>
</dbReference>
<dbReference type="InterPro" id="IPR016181">
    <property type="entry name" value="Acyl_CoA_acyltransferase"/>
</dbReference>
<dbReference type="Gene3D" id="3.40.630.80">
    <property type="match status" value="1"/>
</dbReference>
<name>A0A927W8K9_9CLOT</name>
<dbReference type="Pfam" id="PF18015">
    <property type="entry name" value="Acetyltransf_19"/>
    <property type="match status" value="1"/>
</dbReference>
<gene>
    <name evidence="2" type="ORF">E7215_09055</name>
</gene>
<dbReference type="Gene3D" id="3.40.630.30">
    <property type="match status" value="1"/>
</dbReference>
<reference evidence="2" key="1">
    <citation type="submission" date="2019-04" db="EMBL/GenBank/DDBJ databases">
        <title>Evolution of Biomass-Degrading Anaerobic Consortia Revealed by Metagenomics.</title>
        <authorList>
            <person name="Peng X."/>
        </authorList>
    </citation>
    <scope>NUCLEOTIDE SEQUENCE</scope>
    <source>
        <strain evidence="2">SIG254</strain>
    </source>
</reference>
<dbReference type="GO" id="GO:0016747">
    <property type="term" value="F:acyltransferase activity, transferring groups other than amino-acyl groups"/>
    <property type="evidence" value="ECO:0007669"/>
    <property type="project" value="InterPro"/>
</dbReference>
<dbReference type="InterPro" id="IPR000182">
    <property type="entry name" value="GNAT_dom"/>
</dbReference>
<sequence>MKTSISFELTNCDDISKFLKDYIKTLSSPFDSYLEDHIIKSKFYRIVMNSKYIGYFAIYDDELLTLFYIKCKYIKYAQKYFNAMLKKFKPKSAYVFTGDELYLSCICDIENKEVKNQAYFFQDHKGNPEKIRYYKNGKLRKAEDKDIDVIKEFSGDFFEDVYKQVKDGELYIFEEGTNVLGFGIQEKGEVLKGYTSIGMFTREEYRQKGIGRTIIAELKKLCYKQGEIPICGCWYYNTNSKKTLESSGFVSKTRLLRVEFKDIYK</sequence>
<dbReference type="CDD" id="cd04301">
    <property type="entry name" value="NAT_SF"/>
    <property type="match status" value="1"/>
</dbReference>
<evidence type="ECO:0000259" key="1">
    <source>
        <dbReference type="PROSITE" id="PS51186"/>
    </source>
</evidence>
<accession>A0A927W8K9</accession>
<feature type="domain" description="N-acetyltransferase" evidence="1">
    <location>
        <begin position="129"/>
        <end position="265"/>
    </location>
</feature>
<dbReference type="Pfam" id="PF00583">
    <property type="entry name" value="Acetyltransf_1"/>
    <property type="match status" value="1"/>
</dbReference>
<dbReference type="AlphaFoldDB" id="A0A927W8K9"/>
<evidence type="ECO:0000313" key="3">
    <source>
        <dbReference type="Proteomes" id="UP000768462"/>
    </source>
</evidence>
<protein>
    <submittedName>
        <fullName evidence="2">GNAT family N-acetyltransferase</fullName>
    </submittedName>
</protein>
<dbReference type="Proteomes" id="UP000768462">
    <property type="component" value="Unassembled WGS sequence"/>
</dbReference>
<dbReference type="PROSITE" id="PS51186">
    <property type="entry name" value="GNAT"/>
    <property type="match status" value="1"/>
</dbReference>
<dbReference type="SUPFAM" id="SSF55729">
    <property type="entry name" value="Acyl-CoA N-acyltransferases (Nat)"/>
    <property type="match status" value="1"/>
</dbReference>
<organism evidence="2 3">
    <name type="scientific">Clostridium sulfidigenes</name>
    <dbReference type="NCBI Taxonomy" id="318464"/>
    <lineage>
        <taxon>Bacteria</taxon>
        <taxon>Bacillati</taxon>
        <taxon>Bacillota</taxon>
        <taxon>Clostridia</taxon>
        <taxon>Eubacteriales</taxon>
        <taxon>Clostridiaceae</taxon>
        <taxon>Clostridium</taxon>
    </lineage>
</organism>
<comment type="caution">
    <text evidence="2">The sequence shown here is derived from an EMBL/GenBank/DDBJ whole genome shotgun (WGS) entry which is preliminary data.</text>
</comment>
<proteinExistence type="predicted"/>
<dbReference type="InterPro" id="IPR040579">
    <property type="entry name" value="Acetyltransf_19"/>
</dbReference>